<dbReference type="Proteomes" id="UP000231263">
    <property type="component" value="Unassembled WGS sequence"/>
</dbReference>
<evidence type="ECO:0000256" key="1">
    <source>
        <dbReference type="SAM" id="Phobius"/>
    </source>
</evidence>
<feature type="transmembrane region" description="Helical" evidence="1">
    <location>
        <begin position="13"/>
        <end position="31"/>
    </location>
</feature>
<evidence type="ECO:0008006" key="4">
    <source>
        <dbReference type="Google" id="ProtNLM"/>
    </source>
</evidence>
<proteinExistence type="predicted"/>
<keyword evidence="1" id="KW-0812">Transmembrane</keyword>
<dbReference type="AlphaFoldDB" id="A0A2M7XEE1"/>
<evidence type="ECO:0000313" key="3">
    <source>
        <dbReference type="Proteomes" id="UP000231263"/>
    </source>
</evidence>
<name>A0A2M7XEE1_9BACT</name>
<reference evidence="3" key="1">
    <citation type="submission" date="2017-09" db="EMBL/GenBank/DDBJ databases">
        <title>Depth-based differentiation of microbial function through sediment-hosted aquifers and enrichment of novel symbionts in the deep terrestrial subsurface.</title>
        <authorList>
            <person name="Probst A.J."/>
            <person name="Ladd B."/>
            <person name="Jarett J.K."/>
            <person name="Geller-Mcgrath D.E."/>
            <person name="Sieber C.M.K."/>
            <person name="Emerson J.B."/>
            <person name="Anantharaman K."/>
            <person name="Thomas B.C."/>
            <person name="Malmstrom R."/>
            <person name="Stieglmeier M."/>
            <person name="Klingl A."/>
            <person name="Woyke T."/>
            <person name="Ryan C.M."/>
            <person name="Banfield J.F."/>
        </authorList>
    </citation>
    <scope>NUCLEOTIDE SEQUENCE [LARGE SCALE GENOMIC DNA]</scope>
</reference>
<organism evidence="2 3">
    <name type="scientific">Candidatus Uhrbacteria bacterium CG_4_9_14_3_um_filter_41_35</name>
    <dbReference type="NCBI Taxonomy" id="1975034"/>
    <lineage>
        <taxon>Bacteria</taxon>
        <taxon>Candidatus Uhriibacteriota</taxon>
    </lineage>
</organism>
<protein>
    <recommendedName>
        <fullName evidence="4">Type II secretion system protein</fullName>
    </recommendedName>
</protein>
<keyword evidence="1" id="KW-1133">Transmembrane helix</keyword>
<sequence length="164" mass="17900">MNRIPHGYTYSEVLIAVALVFCGVILILAMASPITQYRRAQDEIRAQDVQNILEVMLEMQYTEPETFAGIIGTIAGGRTMIGESTLCAGNFGSMCSGSDIQDHCVNLSKAGALKYIASLPIDAKTQVYTNNQTGYYLELKDQTLIVGACNPRAQEKIELEASLK</sequence>
<accession>A0A2M7XEE1</accession>
<gene>
    <name evidence="2" type="ORF">CO173_03815</name>
</gene>
<dbReference type="EMBL" id="PFWT01000018">
    <property type="protein sequence ID" value="PJA46076.1"/>
    <property type="molecule type" value="Genomic_DNA"/>
</dbReference>
<comment type="caution">
    <text evidence="2">The sequence shown here is derived from an EMBL/GenBank/DDBJ whole genome shotgun (WGS) entry which is preliminary data.</text>
</comment>
<keyword evidence="1" id="KW-0472">Membrane</keyword>
<evidence type="ECO:0000313" key="2">
    <source>
        <dbReference type="EMBL" id="PJA46076.1"/>
    </source>
</evidence>